<dbReference type="PANTHER" id="PTHR11177">
    <property type="entry name" value="CHITINASE"/>
    <property type="match status" value="1"/>
</dbReference>
<accession>A0A452UDI8</accession>
<keyword evidence="3" id="KW-0732">Signal</keyword>
<dbReference type="InterPro" id="IPR050314">
    <property type="entry name" value="Glycosyl_Hydrlase_18"/>
</dbReference>
<dbReference type="SMART" id="SM00636">
    <property type="entry name" value="Glyco_18"/>
    <property type="match status" value="1"/>
</dbReference>
<evidence type="ECO:0000256" key="2">
    <source>
        <dbReference type="ARBA" id="ARBA00009336"/>
    </source>
</evidence>
<gene>
    <name evidence="13" type="primary">OVGP1</name>
</gene>
<dbReference type="PANTHER" id="PTHR11177:SF385">
    <property type="entry name" value="OVIDUCT-SPECIFIC GLYCOPROTEIN"/>
    <property type="match status" value="1"/>
</dbReference>
<evidence type="ECO:0000256" key="8">
    <source>
        <dbReference type="ARBA" id="ARBA00039807"/>
    </source>
</evidence>
<dbReference type="Ensembl" id="ENSUMAT00000022265.1">
    <property type="protein sequence ID" value="ENSUMAP00000018831.1"/>
    <property type="gene ID" value="ENSUMAG00000013735.1"/>
</dbReference>
<dbReference type="InterPro" id="IPR017853">
    <property type="entry name" value="GH"/>
</dbReference>
<dbReference type="InterPro" id="IPR001223">
    <property type="entry name" value="Glyco_hydro18_cat"/>
</dbReference>
<evidence type="ECO:0000256" key="6">
    <source>
        <dbReference type="ARBA" id="ARBA00023279"/>
    </source>
</evidence>
<evidence type="ECO:0000256" key="10">
    <source>
        <dbReference type="ARBA" id="ARBA00042898"/>
    </source>
</evidence>
<dbReference type="GO" id="GO:0005576">
    <property type="term" value="C:extracellular region"/>
    <property type="evidence" value="ECO:0007669"/>
    <property type="project" value="TreeGrafter"/>
</dbReference>
<proteinExistence type="inferred from homology"/>
<name>A0A452UDI8_URSMA</name>
<dbReference type="SUPFAM" id="SSF51445">
    <property type="entry name" value="(Trans)glycosidases"/>
    <property type="match status" value="1"/>
</dbReference>
<keyword evidence="4" id="KW-1015">Disulfide bond</keyword>
<dbReference type="InterPro" id="IPR011583">
    <property type="entry name" value="Chitinase_II/V-like_cat"/>
</dbReference>
<evidence type="ECO:0000256" key="11">
    <source>
        <dbReference type="ARBA" id="ARBA00043205"/>
    </source>
</evidence>
<dbReference type="GO" id="GO:0005975">
    <property type="term" value="P:carbohydrate metabolic process"/>
    <property type="evidence" value="ECO:0007669"/>
    <property type="project" value="InterPro"/>
</dbReference>
<organism evidence="13">
    <name type="scientific">Ursus maritimus</name>
    <name type="common">Polar bear</name>
    <name type="synonym">Thalarctos maritimus</name>
    <dbReference type="NCBI Taxonomy" id="29073"/>
    <lineage>
        <taxon>Eukaryota</taxon>
        <taxon>Metazoa</taxon>
        <taxon>Chordata</taxon>
        <taxon>Craniata</taxon>
        <taxon>Vertebrata</taxon>
        <taxon>Euteleostomi</taxon>
        <taxon>Mammalia</taxon>
        <taxon>Eutheria</taxon>
        <taxon>Laurasiatheria</taxon>
        <taxon>Carnivora</taxon>
        <taxon>Caniformia</taxon>
        <taxon>Ursidae</taxon>
        <taxon>Ursus</taxon>
    </lineage>
</organism>
<feature type="domain" description="GH18" evidence="12">
    <location>
        <begin position="1"/>
        <end position="198"/>
    </location>
</feature>
<dbReference type="FunFam" id="3.10.50.10:FF:000001">
    <property type="entry name" value="Chitinase 3-like 1"/>
    <property type="match status" value="1"/>
</dbReference>
<evidence type="ECO:0000256" key="7">
    <source>
        <dbReference type="ARBA" id="ARBA00023329"/>
    </source>
</evidence>
<dbReference type="PROSITE" id="PS51910">
    <property type="entry name" value="GH18_2"/>
    <property type="match status" value="1"/>
</dbReference>
<dbReference type="GeneTree" id="ENSGT00940000162223"/>
<evidence type="ECO:0000256" key="5">
    <source>
        <dbReference type="ARBA" id="ARBA00023180"/>
    </source>
</evidence>
<dbReference type="Gene3D" id="3.10.50.10">
    <property type="match status" value="1"/>
</dbReference>
<evidence type="ECO:0000256" key="9">
    <source>
        <dbReference type="ARBA" id="ARBA00042450"/>
    </source>
</evidence>
<comment type="subcellular location">
    <subcellularLocation>
        <location evidence="1">Cytoplasmic vesicle</location>
        <location evidence="1">Secretory vesicle</location>
    </subcellularLocation>
</comment>
<dbReference type="SUPFAM" id="SSF54556">
    <property type="entry name" value="Chitinase insertion domain"/>
    <property type="match status" value="1"/>
</dbReference>
<evidence type="ECO:0000256" key="3">
    <source>
        <dbReference type="ARBA" id="ARBA00022729"/>
    </source>
</evidence>
<dbReference type="Pfam" id="PF00704">
    <property type="entry name" value="Glyco_hydro_18"/>
    <property type="match status" value="1"/>
</dbReference>
<dbReference type="GO" id="GO:0008061">
    <property type="term" value="F:chitin binding"/>
    <property type="evidence" value="ECO:0007669"/>
    <property type="project" value="InterPro"/>
</dbReference>
<dbReference type="AlphaFoldDB" id="A0A452UDI8"/>
<sequence length="236" mass="26879">MLSTLSNRERFIDSVISLLRKHKFDGLDLFFLYPGLRGSPKSDRDLWSSYIQAHAMNYWRKLGAPPEKLLMGFPTYGRTFCLLKASKNGLQAEAVGPASPGKYTKQAGFLAYYEICSFLRRATKRWIDFQHVPYAYKGKEWVGYDDAISFNYKAMFIKREHFGGAMVWTLDLDDAKGTFCGTGPFPLVSKLNSLLPVYPATLFPLLVDNSEWKDPGFYRTPNSSGREKKSSQMIGF</sequence>
<protein>
    <recommendedName>
        <fullName evidence="8">Oviduct-specific glycoprotein</fullName>
    </recommendedName>
    <alternativeName>
        <fullName evidence="9">Estrogen-dependent oviduct protein</fullName>
    </alternativeName>
    <alternativeName>
        <fullName evidence="10">Oviductal glycoprotein</fullName>
    </alternativeName>
    <alternativeName>
        <fullName evidence="11">Oviductin</fullName>
    </alternativeName>
</protein>
<dbReference type="GO" id="GO:0030133">
    <property type="term" value="C:transport vesicle"/>
    <property type="evidence" value="ECO:0007669"/>
    <property type="project" value="UniProtKB-SubCell"/>
</dbReference>
<comment type="similarity">
    <text evidence="2">Belongs to the glycosyl hydrolase 18 family.</text>
</comment>
<keyword evidence="7" id="KW-0968">Cytoplasmic vesicle</keyword>
<reference evidence="13" key="1">
    <citation type="submission" date="2019-03" db="UniProtKB">
        <authorList>
            <consortium name="Ensembl"/>
        </authorList>
    </citation>
    <scope>IDENTIFICATION</scope>
</reference>
<keyword evidence="5" id="KW-0325">Glycoprotein</keyword>
<evidence type="ECO:0000256" key="4">
    <source>
        <dbReference type="ARBA" id="ARBA00023157"/>
    </source>
</evidence>
<dbReference type="GO" id="GO:0004568">
    <property type="term" value="F:chitinase activity"/>
    <property type="evidence" value="ECO:0007669"/>
    <property type="project" value="TreeGrafter"/>
</dbReference>
<dbReference type="GO" id="GO:0007338">
    <property type="term" value="P:single fertilization"/>
    <property type="evidence" value="ECO:0007669"/>
    <property type="project" value="UniProtKB-KW"/>
</dbReference>
<evidence type="ECO:0000313" key="13">
    <source>
        <dbReference type="Ensembl" id="ENSUMAP00000018831"/>
    </source>
</evidence>
<dbReference type="GO" id="GO:0006032">
    <property type="term" value="P:chitin catabolic process"/>
    <property type="evidence" value="ECO:0007669"/>
    <property type="project" value="TreeGrafter"/>
</dbReference>
<evidence type="ECO:0000256" key="1">
    <source>
        <dbReference type="ARBA" id="ARBA00004398"/>
    </source>
</evidence>
<dbReference type="Gene3D" id="3.20.20.80">
    <property type="entry name" value="Glycosidases"/>
    <property type="match status" value="2"/>
</dbReference>
<keyword evidence="6" id="KW-0278">Fertilization</keyword>
<evidence type="ECO:0000259" key="12">
    <source>
        <dbReference type="PROSITE" id="PS51910"/>
    </source>
</evidence>
<dbReference type="InterPro" id="IPR029070">
    <property type="entry name" value="Chitinase_insertion_sf"/>
</dbReference>